<keyword evidence="2" id="KW-0521">NADP</keyword>
<dbReference type="SUPFAM" id="SSF53597">
    <property type="entry name" value="Dihydrofolate reductase-like"/>
    <property type="match status" value="1"/>
</dbReference>
<dbReference type="Gene3D" id="3.40.430.10">
    <property type="entry name" value="Dihydrofolate Reductase, subunit A"/>
    <property type="match status" value="1"/>
</dbReference>
<evidence type="ECO:0000313" key="6">
    <source>
        <dbReference type="Proteomes" id="UP000267003"/>
    </source>
</evidence>
<dbReference type="OrthoDB" id="9800865at2"/>
<dbReference type="RefSeq" id="WP_120558183.1">
    <property type="nucleotide sequence ID" value="NZ_RAWK01000178.1"/>
</dbReference>
<proteinExistence type="predicted"/>
<organism evidence="5 6">
    <name type="scientific">Corallococcus aberystwythensis</name>
    <dbReference type="NCBI Taxonomy" id="2316722"/>
    <lineage>
        <taxon>Bacteria</taxon>
        <taxon>Pseudomonadati</taxon>
        <taxon>Myxococcota</taxon>
        <taxon>Myxococcia</taxon>
        <taxon>Myxococcales</taxon>
        <taxon>Cystobacterineae</taxon>
        <taxon>Myxococcaceae</taxon>
        <taxon>Corallococcus</taxon>
    </lineage>
</organism>
<dbReference type="Pfam" id="PF01872">
    <property type="entry name" value="RibD_C"/>
    <property type="match status" value="1"/>
</dbReference>
<protein>
    <submittedName>
        <fullName evidence="5">RibD family protein</fullName>
    </submittedName>
</protein>
<comment type="caution">
    <text evidence="5">The sequence shown here is derived from an EMBL/GenBank/DDBJ whole genome shotgun (WGS) entry which is preliminary data.</text>
</comment>
<name>A0A3A8PU15_9BACT</name>
<gene>
    <name evidence="5" type="ORF">D7W81_26400</name>
</gene>
<dbReference type="InterPro" id="IPR050765">
    <property type="entry name" value="Riboflavin_Biosynth_HTPR"/>
</dbReference>
<evidence type="ECO:0000256" key="3">
    <source>
        <dbReference type="ARBA" id="ARBA00023002"/>
    </source>
</evidence>
<keyword evidence="3" id="KW-0560">Oxidoreductase</keyword>
<dbReference type="InterPro" id="IPR024072">
    <property type="entry name" value="DHFR-like_dom_sf"/>
</dbReference>
<reference evidence="6" key="1">
    <citation type="submission" date="2018-09" db="EMBL/GenBank/DDBJ databases">
        <authorList>
            <person name="Livingstone P.G."/>
            <person name="Whitworth D.E."/>
        </authorList>
    </citation>
    <scope>NUCLEOTIDE SEQUENCE [LARGE SCALE GENOMIC DNA]</scope>
    <source>
        <strain evidence="6">AB050A</strain>
    </source>
</reference>
<dbReference type="GO" id="GO:0008703">
    <property type="term" value="F:5-amino-6-(5-phosphoribosylamino)uracil reductase activity"/>
    <property type="evidence" value="ECO:0007669"/>
    <property type="project" value="InterPro"/>
</dbReference>
<feature type="domain" description="Bacterial bifunctional deaminase-reductase C-terminal" evidence="4">
    <location>
        <begin position="3"/>
        <end position="219"/>
    </location>
</feature>
<dbReference type="PANTHER" id="PTHR38011">
    <property type="entry name" value="DIHYDROFOLATE REDUCTASE FAMILY PROTEIN (AFU_ORTHOLOGUE AFUA_8G06820)"/>
    <property type="match status" value="1"/>
</dbReference>
<dbReference type="PANTHER" id="PTHR38011:SF7">
    <property type="entry name" value="2,5-DIAMINO-6-RIBOSYLAMINO-4(3H)-PYRIMIDINONE 5'-PHOSPHATE REDUCTASE"/>
    <property type="match status" value="1"/>
</dbReference>
<dbReference type="InterPro" id="IPR002734">
    <property type="entry name" value="RibDG_C"/>
</dbReference>
<keyword evidence="6" id="KW-1185">Reference proteome</keyword>
<evidence type="ECO:0000256" key="1">
    <source>
        <dbReference type="ARBA" id="ARBA00005104"/>
    </source>
</evidence>
<dbReference type="GO" id="GO:0009231">
    <property type="term" value="P:riboflavin biosynthetic process"/>
    <property type="evidence" value="ECO:0007669"/>
    <property type="project" value="InterPro"/>
</dbReference>
<sequence length="227" mass="24757">MKPHVICHMVSSIDGRIVVKHWPDQQTMRGEYERTADTFGADAWMCGRITMEDFAAEGDVPKPAPASPLPRTDFVARKDAESYAIALDANGKLHWESGAIDDDHLVVVLTESVPDAHLAHLRERGVSYVFGGKQDIDFARVLEKLGDSFGIKTVLLEGGGGINGSFLAAGLIDEVSLLLHPTADGLPGTPTLFDRPQGSTGMGAALELTHVERRDSGIVWLRYRVRR</sequence>
<dbReference type="AlphaFoldDB" id="A0A3A8PU15"/>
<evidence type="ECO:0000313" key="5">
    <source>
        <dbReference type="EMBL" id="RKH59957.1"/>
    </source>
</evidence>
<dbReference type="Proteomes" id="UP000267003">
    <property type="component" value="Unassembled WGS sequence"/>
</dbReference>
<evidence type="ECO:0000256" key="2">
    <source>
        <dbReference type="ARBA" id="ARBA00022857"/>
    </source>
</evidence>
<evidence type="ECO:0000259" key="4">
    <source>
        <dbReference type="Pfam" id="PF01872"/>
    </source>
</evidence>
<dbReference type="EMBL" id="RAWK01000178">
    <property type="protein sequence ID" value="RKH59957.1"/>
    <property type="molecule type" value="Genomic_DNA"/>
</dbReference>
<comment type="pathway">
    <text evidence="1">Cofactor biosynthesis; riboflavin biosynthesis.</text>
</comment>
<accession>A0A3A8PU15</accession>